<dbReference type="EMBL" id="MGDE01000047">
    <property type="protein sequence ID" value="OGL47290.1"/>
    <property type="molecule type" value="Genomic_DNA"/>
</dbReference>
<gene>
    <name evidence="1" type="ORF">A2W05_07335</name>
</gene>
<dbReference type="AlphaFoldDB" id="A0A1F7S0T4"/>
<evidence type="ECO:0000313" key="2">
    <source>
        <dbReference type="Proteomes" id="UP000178797"/>
    </source>
</evidence>
<comment type="caution">
    <text evidence="1">The sequence shown here is derived from an EMBL/GenBank/DDBJ whole genome shotgun (WGS) entry which is preliminary data.</text>
</comment>
<proteinExistence type="predicted"/>
<protein>
    <submittedName>
        <fullName evidence="1">Uncharacterized protein</fullName>
    </submittedName>
</protein>
<sequence length="199" mass="23101">MKKFWFEGDRRTFIYHLLKNWHNILTRYEEETHDLPYYYIEPTNIGFLSLAAYKSKAISIEEFSASRGKGAERYLGRADLWIQSQNGTTYDIEGKKDWITLSSKNVVTKINNLLVNATKDIKKLTDKSDCSIAVAFLIPHYPQREKPDWKSFKRQVLSIEFHKGDFAAIHICDEKTVKDKDNKIDGKLYPGIAVVGKYV</sequence>
<dbReference type="Proteomes" id="UP000178797">
    <property type="component" value="Unassembled WGS sequence"/>
</dbReference>
<evidence type="ECO:0000313" key="1">
    <source>
        <dbReference type="EMBL" id="OGL47290.1"/>
    </source>
</evidence>
<accession>A0A1F7S0T4</accession>
<organism evidence="1 2">
    <name type="scientific">Candidatus Schekmanbacteria bacterium RBG_16_38_10</name>
    <dbReference type="NCBI Taxonomy" id="1817879"/>
    <lineage>
        <taxon>Bacteria</taxon>
        <taxon>Candidatus Schekmaniibacteriota</taxon>
    </lineage>
</organism>
<reference evidence="1 2" key="1">
    <citation type="journal article" date="2016" name="Nat. Commun.">
        <title>Thousands of microbial genomes shed light on interconnected biogeochemical processes in an aquifer system.</title>
        <authorList>
            <person name="Anantharaman K."/>
            <person name="Brown C.T."/>
            <person name="Hug L.A."/>
            <person name="Sharon I."/>
            <person name="Castelle C.J."/>
            <person name="Probst A.J."/>
            <person name="Thomas B.C."/>
            <person name="Singh A."/>
            <person name="Wilkins M.J."/>
            <person name="Karaoz U."/>
            <person name="Brodie E.L."/>
            <person name="Williams K.H."/>
            <person name="Hubbard S.S."/>
            <person name="Banfield J.F."/>
        </authorList>
    </citation>
    <scope>NUCLEOTIDE SEQUENCE [LARGE SCALE GENOMIC DNA]</scope>
</reference>
<name>A0A1F7S0T4_9BACT</name>